<evidence type="ECO:0000256" key="3">
    <source>
        <dbReference type="ARBA" id="ARBA00004604"/>
    </source>
</evidence>
<comment type="similarity">
    <text evidence="4">Belongs to the FRG1 family.</text>
</comment>
<comment type="caution">
    <text evidence="12">The sequence shown here is derived from an EMBL/GenBank/DDBJ whole genome shotgun (WGS) entry which is preliminary data.</text>
</comment>
<dbReference type="EMBL" id="VYZN01000042">
    <property type="protein sequence ID" value="KAE9530959.1"/>
    <property type="molecule type" value="Genomic_DNA"/>
</dbReference>
<keyword evidence="7" id="KW-0517">Myogenesis</keyword>
<dbReference type="FunFam" id="2.80.10.50:FF:000061">
    <property type="entry name" value="Protein FRG1"/>
    <property type="match status" value="1"/>
</dbReference>
<keyword evidence="5" id="KW-0963">Cytoplasm</keyword>
<evidence type="ECO:0000256" key="8">
    <source>
        <dbReference type="ARBA" id="ARBA00022552"/>
    </source>
</evidence>
<protein>
    <recommendedName>
        <fullName evidence="10">Protein FRG1 homolog</fullName>
    </recommendedName>
</protein>
<dbReference type="InterPro" id="IPR008999">
    <property type="entry name" value="Actin-crosslinking"/>
</dbReference>
<proteinExistence type="inferred from homology"/>
<dbReference type="OrthoDB" id="5539371at2759"/>
<organism evidence="12 13">
    <name type="scientific">Aphis glycines</name>
    <name type="common">Soybean aphid</name>
    <dbReference type="NCBI Taxonomy" id="307491"/>
    <lineage>
        <taxon>Eukaryota</taxon>
        <taxon>Metazoa</taxon>
        <taxon>Ecdysozoa</taxon>
        <taxon>Arthropoda</taxon>
        <taxon>Hexapoda</taxon>
        <taxon>Insecta</taxon>
        <taxon>Pterygota</taxon>
        <taxon>Neoptera</taxon>
        <taxon>Paraneoptera</taxon>
        <taxon>Hemiptera</taxon>
        <taxon>Sternorrhyncha</taxon>
        <taxon>Aphidomorpha</taxon>
        <taxon>Aphidoidea</taxon>
        <taxon>Aphididae</taxon>
        <taxon>Aphidini</taxon>
        <taxon>Aphis</taxon>
        <taxon>Aphis</taxon>
    </lineage>
</organism>
<keyword evidence="9" id="KW-0539">Nucleus</keyword>
<evidence type="ECO:0000256" key="2">
    <source>
        <dbReference type="ARBA" id="ARBA00004496"/>
    </source>
</evidence>
<dbReference type="AlphaFoldDB" id="A0A6G0TDK4"/>
<dbReference type="Pfam" id="PF06229">
    <property type="entry name" value="FRG1"/>
    <property type="match status" value="1"/>
</dbReference>
<dbReference type="GO" id="GO:0071013">
    <property type="term" value="C:catalytic step 2 spliceosome"/>
    <property type="evidence" value="ECO:0007669"/>
    <property type="project" value="TreeGrafter"/>
</dbReference>
<dbReference type="InterPro" id="IPR010414">
    <property type="entry name" value="FRG1"/>
</dbReference>
<evidence type="ECO:0000256" key="4">
    <source>
        <dbReference type="ARBA" id="ARBA00010878"/>
    </source>
</evidence>
<dbReference type="GO" id="GO:0055120">
    <property type="term" value="C:striated muscle dense body"/>
    <property type="evidence" value="ECO:0007669"/>
    <property type="project" value="TreeGrafter"/>
</dbReference>
<dbReference type="Proteomes" id="UP000475862">
    <property type="component" value="Unassembled WGS sequence"/>
</dbReference>
<dbReference type="Gene3D" id="2.80.10.50">
    <property type="match status" value="1"/>
</dbReference>
<evidence type="ECO:0000313" key="12">
    <source>
        <dbReference type="EMBL" id="KAE9530959.1"/>
    </source>
</evidence>
<keyword evidence="6" id="KW-0690">Ribosome biogenesis</keyword>
<evidence type="ECO:0000256" key="10">
    <source>
        <dbReference type="ARBA" id="ARBA00072064"/>
    </source>
</evidence>
<evidence type="ECO:0000256" key="9">
    <source>
        <dbReference type="ARBA" id="ARBA00023242"/>
    </source>
</evidence>
<feature type="region of interest" description="Disordered" evidence="11">
    <location>
        <begin position="240"/>
        <end position="270"/>
    </location>
</feature>
<reference evidence="12 13" key="1">
    <citation type="submission" date="2019-08" db="EMBL/GenBank/DDBJ databases">
        <title>The genome of the soybean aphid Biotype 1, its phylome, world population structure and adaptation to the North American continent.</title>
        <authorList>
            <person name="Giordano R."/>
            <person name="Donthu R.K."/>
            <person name="Hernandez A.G."/>
            <person name="Wright C.L."/>
            <person name="Zimin A.V."/>
        </authorList>
    </citation>
    <scope>NUCLEOTIDE SEQUENCE [LARGE SCALE GENOMIC DNA]</scope>
    <source>
        <tissue evidence="12">Whole aphids</tissue>
    </source>
</reference>
<keyword evidence="13" id="KW-1185">Reference proteome</keyword>
<evidence type="ECO:0000256" key="5">
    <source>
        <dbReference type="ARBA" id="ARBA00022490"/>
    </source>
</evidence>
<evidence type="ECO:0000256" key="6">
    <source>
        <dbReference type="ARBA" id="ARBA00022517"/>
    </source>
</evidence>
<evidence type="ECO:0000256" key="11">
    <source>
        <dbReference type="SAM" id="MobiDB-lite"/>
    </source>
</evidence>
<keyword evidence="8" id="KW-0698">rRNA processing</keyword>
<comment type="subcellular location">
    <subcellularLocation>
        <location evidence="2">Cytoplasm</location>
    </subcellularLocation>
    <subcellularLocation>
        <location evidence="1">Nucleus</location>
        <location evidence="1">Cajal body</location>
    </subcellularLocation>
    <subcellularLocation>
        <location evidence="3">Nucleus</location>
        <location evidence="3">Nucleolus</location>
    </subcellularLocation>
</comment>
<dbReference type="GO" id="GO:0007517">
    <property type="term" value="P:muscle organ development"/>
    <property type="evidence" value="ECO:0007669"/>
    <property type="project" value="UniProtKB-KW"/>
</dbReference>
<name>A0A6G0TDK4_APHGL</name>
<dbReference type="SUPFAM" id="SSF50405">
    <property type="entry name" value="Actin-crosslinking proteins"/>
    <property type="match status" value="1"/>
</dbReference>
<evidence type="ECO:0000256" key="1">
    <source>
        <dbReference type="ARBA" id="ARBA00004408"/>
    </source>
</evidence>
<dbReference type="CDD" id="cd23338">
    <property type="entry name" value="beta-trefoil_FSCN_FRG1"/>
    <property type="match status" value="1"/>
</dbReference>
<dbReference type="GO" id="GO:0005730">
    <property type="term" value="C:nucleolus"/>
    <property type="evidence" value="ECO:0007669"/>
    <property type="project" value="UniProtKB-SubCell"/>
</dbReference>
<dbReference type="GO" id="GO:0006364">
    <property type="term" value="P:rRNA processing"/>
    <property type="evidence" value="ECO:0007669"/>
    <property type="project" value="UniProtKB-KW"/>
</dbReference>
<dbReference type="PANTHER" id="PTHR12928:SF0">
    <property type="entry name" value="FSHD REGION GENE 1"/>
    <property type="match status" value="1"/>
</dbReference>
<evidence type="ECO:0000313" key="13">
    <source>
        <dbReference type="Proteomes" id="UP000475862"/>
    </source>
</evidence>
<accession>A0A6G0TDK4</accession>
<sequence>MSEYNKVRVSKLVLKNEKVKKKKKKNKSKNKDEKINVEENQEKINHGTLTINQFVLRNWAEAKLVSEISGPVALEFGSQTYVTAMDNGLFTLGPPHNEGEGPLPEEILTAIIVNETRIALKSGYGKYLGVDKDGTIVGRSDAIGPLEQFEPIFQDNKLAILASTGCFISIRDEDDSLVAKNRTAGPNEIVKVRLQAVENTEEEIDKLDEKKGNIKDIEKNYVKMFQKFQDKKMRMIEGKRSELKKAQQEGKLHESLLDRRAKTKADRYCK</sequence>
<gene>
    <name evidence="12" type="ORF">AGLY_011421</name>
</gene>
<dbReference type="PANTHER" id="PTHR12928">
    <property type="entry name" value="FRG1 PROTEIN"/>
    <property type="match status" value="1"/>
</dbReference>
<dbReference type="GO" id="GO:0051015">
    <property type="term" value="F:actin filament binding"/>
    <property type="evidence" value="ECO:0007669"/>
    <property type="project" value="TreeGrafter"/>
</dbReference>
<evidence type="ECO:0000256" key="7">
    <source>
        <dbReference type="ARBA" id="ARBA00022541"/>
    </source>
</evidence>
<dbReference type="GO" id="GO:0015030">
    <property type="term" value="C:Cajal body"/>
    <property type="evidence" value="ECO:0007669"/>
    <property type="project" value="UniProtKB-SubCell"/>
</dbReference>